<evidence type="ECO:0000313" key="1">
    <source>
        <dbReference type="EMBL" id="USF24837.1"/>
    </source>
</evidence>
<name>V2Q943_9BACT</name>
<reference evidence="1" key="2">
    <citation type="submission" date="2022-05" db="EMBL/GenBank/DDBJ databases">
        <authorList>
            <person name="Proctor A.L."/>
            <person name="Phillips G.J."/>
            <person name="Wannemuehler M.J."/>
        </authorList>
    </citation>
    <scope>NUCLEOTIDE SEQUENCE</scope>
    <source>
        <strain evidence="1">ASF457</strain>
    </source>
</reference>
<evidence type="ECO:0000313" key="2">
    <source>
        <dbReference type="Proteomes" id="UP000017429"/>
    </source>
</evidence>
<keyword evidence="2" id="KW-1185">Reference proteome</keyword>
<reference evidence="1" key="3">
    <citation type="submission" date="2022-06" db="EMBL/GenBank/DDBJ databases">
        <title>Resources to Facilitate Use of the Altered Schaedler Flora (ASF) Mouse Model to Study Microbiome Function.</title>
        <authorList>
            <person name="Proctor A."/>
            <person name="Parvinroo S."/>
            <person name="Richie T."/>
            <person name="Jia X."/>
            <person name="Lee S.T.M."/>
            <person name="Karp P.D."/>
            <person name="Paley S."/>
            <person name="Kostic A.D."/>
            <person name="Pierre J.F."/>
            <person name="Wannemuehler M.J."/>
            <person name="Phillips G.J."/>
        </authorList>
    </citation>
    <scope>NUCLEOTIDE SEQUENCE</scope>
    <source>
        <strain evidence="1">ASF457</strain>
    </source>
</reference>
<accession>V2Q943</accession>
<dbReference type="AlphaFoldDB" id="V2Q943"/>
<proteinExistence type="predicted"/>
<protein>
    <submittedName>
        <fullName evidence="1">Uncharacterized protein</fullName>
    </submittedName>
</protein>
<dbReference type="KEGG" id="msch:N508_001931"/>
<organism evidence="1 2">
    <name type="scientific">Mucispirillum schaedleri ASF457</name>
    <dbReference type="NCBI Taxonomy" id="1379858"/>
    <lineage>
        <taxon>Bacteria</taxon>
        <taxon>Pseudomonadati</taxon>
        <taxon>Deferribacterota</taxon>
        <taxon>Deferribacteres</taxon>
        <taxon>Deferribacterales</taxon>
        <taxon>Mucispirillaceae</taxon>
        <taxon>Mucispirillum</taxon>
    </lineage>
</organism>
<sequence>MSKILKIITALILLSLLAFVIRTVYFKVYGISVDEIVNNAVNQAEQVVEDALKKADRAVEKSLKQTESAADKTIQQVEKDIKEQLNK</sequence>
<reference evidence="1" key="1">
    <citation type="journal article" date="2014" name="Genome Announc.">
        <title>Draft genome sequences of the altered schaedler flora, a defined bacterial community from gnotobiotic mice.</title>
        <authorList>
            <person name="Wannemuehler M.J."/>
            <person name="Overstreet A.M."/>
            <person name="Ward D.V."/>
            <person name="Phillips G.J."/>
        </authorList>
    </citation>
    <scope>NUCLEOTIDE SEQUENCE</scope>
    <source>
        <strain evidence="1">ASF457</strain>
    </source>
</reference>
<gene>
    <name evidence="1" type="ORF">N508_001931</name>
</gene>
<dbReference type="RefSeq" id="WP_023276861.1">
    <property type="nucleotide sequence ID" value="NZ_CP097562.1"/>
</dbReference>
<dbReference type="EMBL" id="CP097562">
    <property type="protein sequence ID" value="USF24837.1"/>
    <property type="molecule type" value="Genomic_DNA"/>
</dbReference>
<dbReference type="Proteomes" id="UP000017429">
    <property type="component" value="Chromosome"/>
</dbReference>